<dbReference type="AlphaFoldDB" id="A0A1S3B1R3"/>
<dbReference type="RefSeq" id="XP_008440707.2">
    <property type="nucleotide sequence ID" value="XM_008442485.3"/>
</dbReference>
<dbReference type="GeneID" id="103485044"/>
<evidence type="ECO:0000256" key="2">
    <source>
        <dbReference type="ARBA" id="ARBA00022729"/>
    </source>
</evidence>
<gene>
    <name evidence="5" type="primary">LOC103485044</name>
</gene>
<keyword evidence="2 3" id="KW-0732">Signal</keyword>
<evidence type="ECO:0000256" key="1">
    <source>
        <dbReference type="ARBA" id="ARBA00006010"/>
    </source>
</evidence>
<organism evidence="4 5">
    <name type="scientific">Cucumis melo</name>
    <name type="common">Muskmelon</name>
    <dbReference type="NCBI Taxonomy" id="3656"/>
    <lineage>
        <taxon>Eukaryota</taxon>
        <taxon>Viridiplantae</taxon>
        <taxon>Streptophyta</taxon>
        <taxon>Embryophyta</taxon>
        <taxon>Tracheophyta</taxon>
        <taxon>Spermatophyta</taxon>
        <taxon>Magnoliopsida</taxon>
        <taxon>eudicotyledons</taxon>
        <taxon>Gunneridae</taxon>
        <taxon>Pentapetalae</taxon>
        <taxon>rosids</taxon>
        <taxon>fabids</taxon>
        <taxon>Cucurbitales</taxon>
        <taxon>Cucurbitaceae</taxon>
        <taxon>Benincaseae</taxon>
        <taxon>Cucumis</taxon>
    </lineage>
</organism>
<dbReference type="KEGG" id="cmo:103485044"/>
<dbReference type="Gramene" id="MELO3C002422.2.1">
    <property type="protein sequence ID" value="MELO3C002422.2.1"/>
    <property type="gene ID" value="MELO3C002422.2"/>
</dbReference>
<dbReference type="InParanoid" id="A0A1S3B1R3"/>
<feature type="chain" id="PRO_5045942421" evidence="3">
    <location>
        <begin position="25"/>
        <end position="157"/>
    </location>
</feature>
<accession>A0A1S3B1R3</accession>
<feature type="signal peptide" evidence="3">
    <location>
        <begin position="1"/>
        <end position="24"/>
    </location>
</feature>
<dbReference type="eggNOG" id="ENOG502S1NG">
    <property type="taxonomic scope" value="Eukaryota"/>
</dbReference>
<proteinExistence type="inferred from homology"/>
<dbReference type="Pfam" id="PF04885">
    <property type="entry name" value="Stig1"/>
    <property type="match status" value="1"/>
</dbReference>
<reference evidence="5" key="1">
    <citation type="submission" date="2025-08" db="UniProtKB">
        <authorList>
            <consortium name="RefSeq"/>
        </authorList>
    </citation>
    <scope>IDENTIFICATION</scope>
    <source>
        <tissue evidence="5">Stem</tissue>
    </source>
</reference>
<dbReference type="InterPro" id="IPR006969">
    <property type="entry name" value="Stig-like"/>
</dbReference>
<comment type="similarity">
    <text evidence="1">Belongs to the STIG1 family.</text>
</comment>
<sequence>MKSSKLLFLLVALIIVSSHYVAHAAKVEMSYNKENVTSSDDETFNQLSTMETENSPPGSLRGLLFNFESLQKGVTCNKYPRVCRAKGSKGPDCCNRKCVNVETDRNNCGMCGNKCRYSRICCNGRCVNPMFSKKHCGGCNNECSKGNYCAFGMCDYA</sequence>
<evidence type="ECO:0000256" key="3">
    <source>
        <dbReference type="SAM" id="SignalP"/>
    </source>
</evidence>
<dbReference type="PANTHER" id="PTHR33227:SF21">
    <property type="entry name" value="F12F1.21 PROTEIN"/>
    <property type="match status" value="1"/>
</dbReference>
<name>A0A1S3B1R3_CUCME</name>
<evidence type="ECO:0000313" key="5">
    <source>
        <dbReference type="RefSeq" id="XP_008440707.2"/>
    </source>
</evidence>
<protein>
    <submittedName>
        <fullName evidence="5">Stigma-specific STIG1-like protein 1</fullName>
    </submittedName>
</protein>
<dbReference type="PANTHER" id="PTHR33227">
    <property type="entry name" value="STIGMA-SPECIFIC STIG1-LIKE PROTEIN 3"/>
    <property type="match status" value="1"/>
</dbReference>
<keyword evidence="4" id="KW-1185">Reference proteome</keyword>
<evidence type="ECO:0000313" key="4">
    <source>
        <dbReference type="Proteomes" id="UP001652600"/>
    </source>
</evidence>
<dbReference type="Proteomes" id="UP001652600">
    <property type="component" value="Chromosome 12"/>
</dbReference>